<evidence type="ECO:0000313" key="2">
    <source>
        <dbReference type="Proteomes" id="UP001312908"/>
    </source>
</evidence>
<dbReference type="Proteomes" id="UP001312908">
    <property type="component" value="Unassembled WGS sequence"/>
</dbReference>
<sequence length="263" mass="27228">MGVGDFYNGALGTFFLTEANLAGGGLSRAAMRDALPAVQTPIRVQEKDHIVWFLPPPADGGLGAAVALRGAGSAQAAVAAWRATPSAQADAASAQAWVDQAQNFSGALPALPASTSFTVMDRSGGAVACSLTNNNLFGTGRVAALTGIVLARSPETTPQPMLSAAIVTRRKQVRAALASSGQNDAADALANSVRAVSGGATPAPETAQGRVNLSRCDGQACIAQTDPRGLAWRSARPRQRRRDAANKSLKFSLRLNFFVRILF</sequence>
<name>A0ABU7U124_9PROT</name>
<dbReference type="InterPro" id="IPR043137">
    <property type="entry name" value="GGT_ssub_C"/>
</dbReference>
<evidence type="ECO:0000313" key="1">
    <source>
        <dbReference type="EMBL" id="MEE8658165.1"/>
    </source>
</evidence>
<keyword evidence="2" id="KW-1185">Reference proteome</keyword>
<protein>
    <submittedName>
        <fullName evidence="1">Uncharacterized protein</fullName>
    </submittedName>
</protein>
<accession>A0ABU7U124</accession>
<dbReference type="Gene3D" id="3.60.20.40">
    <property type="match status" value="1"/>
</dbReference>
<dbReference type="SUPFAM" id="SSF56235">
    <property type="entry name" value="N-terminal nucleophile aminohydrolases (Ntn hydrolases)"/>
    <property type="match status" value="1"/>
</dbReference>
<comment type="caution">
    <text evidence="1">The sequence shown here is derived from an EMBL/GenBank/DDBJ whole genome shotgun (WGS) entry which is preliminary data.</text>
</comment>
<dbReference type="EMBL" id="JAWJZY010000002">
    <property type="protein sequence ID" value="MEE8658165.1"/>
    <property type="molecule type" value="Genomic_DNA"/>
</dbReference>
<organism evidence="1 2">
    <name type="scientific">Sorlinia euscelidii</name>
    <dbReference type="NCBI Taxonomy" id="3081148"/>
    <lineage>
        <taxon>Bacteria</taxon>
        <taxon>Pseudomonadati</taxon>
        <taxon>Pseudomonadota</taxon>
        <taxon>Alphaproteobacteria</taxon>
        <taxon>Acetobacterales</taxon>
        <taxon>Acetobacteraceae</taxon>
        <taxon>Sorlinia</taxon>
    </lineage>
</organism>
<dbReference type="InterPro" id="IPR029055">
    <property type="entry name" value="Ntn_hydrolases_N"/>
</dbReference>
<proteinExistence type="predicted"/>
<reference evidence="1 2" key="1">
    <citation type="submission" date="2023-10" db="EMBL/GenBank/DDBJ databases">
        <title>Sorlinia euscelidii gen. nov., sp. nov., an acetic acid bacteria isolated from the gut of Euscelidius variegatus emitter.</title>
        <authorList>
            <person name="Michoud G."/>
            <person name="Marasco R."/>
            <person name="Seferji K."/>
            <person name="Gonella E."/>
            <person name="Garuglieri E."/>
            <person name="Alma A."/>
            <person name="Mapelli F."/>
            <person name="Borin S."/>
            <person name="Daffonchio D."/>
            <person name="Crotti E."/>
        </authorList>
    </citation>
    <scope>NUCLEOTIDE SEQUENCE [LARGE SCALE GENOMIC DNA]</scope>
    <source>
        <strain evidence="1 2">EV16P</strain>
    </source>
</reference>
<gene>
    <name evidence="1" type="ORF">DOFOFD_03980</name>
</gene>